<sequence length="125" mass="13246">MFLWNGGFKPTLVFNLIDRGNLTAEQVRDIEQLRDEAKRKERELGEVMAGVQESVAAPPLLGLLRLRARGLRAWGGTRLGDGSGGAEGGDAGGARGCRCALWGHGEEVDGGPEAEPERPLPGGGR</sequence>
<dbReference type="EMBL" id="PGOL01000791">
    <property type="protein sequence ID" value="PKI64849.1"/>
    <property type="molecule type" value="Genomic_DNA"/>
</dbReference>
<dbReference type="Proteomes" id="UP000197138">
    <property type="component" value="Unassembled WGS sequence"/>
</dbReference>
<organism evidence="4 6">
    <name type="scientific">Punica granatum</name>
    <name type="common">Pomegranate</name>
    <dbReference type="NCBI Taxonomy" id="22663"/>
    <lineage>
        <taxon>Eukaryota</taxon>
        <taxon>Viridiplantae</taxon>
        <taxon>Streptophyta</taxon>
        <taxon>Embryophyta</taxon>
        <taxon>Tracheophyta</taxon>
        <taxon>Spermatophyta</taxon>
        <taxon>Magnoliopsida</taxon>
        <taxon>eudicotyledons</taxon>
        <taxon>Gunneridae</taxon>
        <taxon>Pentapetalae</taxon>
        <taxon>rosids</taxon>
        <taxon>malvids</taxon>
        <taxon>Myrtales</taxon>
        <taxon>Lythraceae</taxon>
        <taxon>Punica</taxon>
    </lineage>
</organism>
<gene>
    <name evidence="4" type="ORF">CDL15_Pgr014413</name>
    <name evidence="5" type="ORF">CRG98_014764</name>
</gene>
<dbReference type="PROSITE" id="PS51806">
    <property type="entry name" value="DOG1"/>
    <property type="match status" value="1"/>
</dbReference>
<dbReference type="PANTHER" id="PTHR46354:SF13">
    <property type="entry name" value="PROTEIN DOG1-LIKE 4"/>
    <property type="match status" value="1"/>
</dbReference>
<dbReference type="InterPro" id="IPR025422">
    <property type="entry name" value="TGA_domain"/>
</dbReference>
<dbReference type="Proteomes" id="UP000233551">
    <property type="component" value="Unassembled WGS sequence"/>
</dbReference>
<proteinExistence type="predicted"/>
<accession>A0A218WEH2</accession>
<keyword evidence="1" id="KW-0175">Coiled coil</keyword>
<evidence type="ECO:0000313" key="4">
    <source>
        <dbReference type="EMBL" id="OWM70740.1"/>
    </source>
</evidence>
<dbReference type="PANTHER" id="PTHR46354">
    <property type="entry name" value="DOG1 DOMAIN-CONTAINING PROTEIN"/>
    <property type="match status" value="1"/>
</dbReference>
<evidence type="ECO:0000313" key="7">
    <source>
        <dbReference type="Proteomes" id="UP000233551"/>
    </source>
</evidence>
<evidence type="ECO:0000256" key="1">
    <source>
        <dbReference type="SAM" id="Coils"/>
    </source>
</evidence>
<feature type="domain" description="DOG1" evidence="3">
    <location>
        <begin position="1"/>
        <end position="125"/>
    </location>
</feature>
<comment type="caution">
    <text evidence="4">The sequence shown here is derived from an EMBL/GenBank/DDBJ whole genome shotgun (WGS) entry which is preliminary data.</text>
</comment>
<evidence type="ECO:0000313" key="6">
    <source>
        <dbReference type="Proteomes" id="UP000197138"/>
    </source>
</evidence>
<name>A0A218WEH2_PUNGR</name>
<reference evidence="6" key="1">
    <citation type="journal article" date="2017" name="Plant J.">
        <title>The pomegranate (Punica granatum L.) genome and the genomics of punicalagin biosynthesis.</title>
        <authorList>
            <person name="Qin G."/>
            <person name="Xu C."/>
            <person name="Ming R."/>
            <person name="Tang H."/>
            <person name="Guyot R."/>
            <person name="Kramer E.M."/>
            <person name="Hu Y."/>
            <person name="Yi X."/>
            <person name="Qi Y."/>
            <person name="Xu X."/>
            <person name="Gao Z."/>
            <person name="Pan H."/>
            <person name="Jian J."/>
            <person name="Tian Y."/>
            <person name="Yue Z."/>
            <person name="Xu Y."/>
        </authorList>
    </citation>
    <scope>NUCLEOTIDE SEQUENCE [LARGE SCALE GENOMIC DNA]</scope>
    <source>
        <strain evidence="6">cv. Dabenzi</strain>
    </source>
</reference>
<dbReference type="GO" id="GO:0043565">
    <property type="term" value="F:sequence-specific DNA binding"/>
    <property type="evidence" value="ECO:0007669"/>
    <property type="project" value="InterPro"/>
</dbReference>
<feature type="coiled-coil region" evidence="1">
    <location>
        <begin position="23"/>
        <end position="50"/>
    </location>
</feature>
<dbReference type="GO" id="GO:0006351">
    <property type="term" value="P:DNA-templated transcription"/>
    <property type="evidence" value="ECO:0007669"/>
    <property type="project" value="InterPro"/>
</dbReference>
<evidence type="ECO:0000313" key="5">
    <source>
        <dbReference type="EMBL" id="PKI64849.1"/>
    </source>
</evidence>
<protein>
    <recommendedName>
        <fullName evidence="3">DOG1 domain-containing protein</fullName>
    </recommendedName>
</protein>
<evidence type="ECO:0000256" key="2">
    <source>
        <dbReference type="SAM" id="MobiDB-lite"/>
    </source>
</evidence>
<feature type="region of interest" description="Disordered" evidence="2">
    <location>
        <begin position="103"/>
        <end position="125"/>
    </location>
</feature>
<dbReference type="InterPro" id="IPR051886">
    <property type="entry name" value="Seed_Dev/Stress_Resp_Reg"/>
</dbReference>
<keyword evidence="7" id="KW-1185">Reference proteome</keyword>
<reference evidence="4" key="2">
    <citation type="submission" date="2017-06" db="EMBL/GenBank/DDBJ databases">
        <title>The pomegranate genome and the genomics of punicalagin biosynthesis.</title>
        <authorList>
            <person name="Xu C."/>
        </authorList>
    </citation>
    <scope>NUCLEOTIDE SEQUENCE [LARGE SCALE GENOMIC DNA]</scope>
    <source>
        <tissue evidence="4">Fresh leaf</tissue>
    </source>
</reference>
<reference evidence="5 7" key="3">
    <citation type="submission" date="2017-11" db="EMBL/GenBank/DDBJ databases">
        <title>De-novo sequencing of pomegranate (Punica granatum L.) genome.</title>
        <authorList>
            <person name="Akparov Z."/>
            <person name="Amiraslanov A."/>
            <person name="Hajiyeva S."/>
            <person name="Abbasov M."/>
            <person name="Kaur K."/>
            <person name="Hamwieh A."/>
            <person name="Solovyev V."/>
            <person name="Salamov A."/>
            <person name="Braich B."/>
            <person name="Kosarev P."/>
            <person name="Mahmoud A."/>
            <person name="Hajiyev E."/>
            <person name="Babayeva S."/>
            <person name="Izzatullayeva V."/>
            <person name="Mammadov A."/>
            <person name="Mammadov A."/>
            <person name="Sharifova S."/>
            <person name="Ojaghi J."/>
            <person name="Eynullazada K."/>
            <person name="Bayramov B."/>
            <person name="Abdulazimova A."/>
            <person name="Shahmuradov I."/>
        </authorList>
    </citation>
    <scope>NUCLEOTIDE SEQUENCE [LARGE SCALE GENOMIC DNA]</scope>
    <source>
        <strain evidence="5">AG2017</strain>
        <strain evidence="7">cv. AG2017</strain>
        <tissue evidence="5">Leaf</tissue>
    </source>
</reference>
<dbReference type="EMBL" id="MTKT01004609">
    <property type="protein sequence ID" value="OWM70740.1"/>
    <property type="molecule type" value="Genomic_DNA"/>
</dbReference>
<dbReference type="AlphaFoldDB" id="A0A218WEH2"/>
<evidence type="ECO:0000259" key="3">
    <source>
        <dbReference type="PROSITE" id="PS51806"/>
    </source>
</evidence>